<name>J3NYZ7_GAET3</name>
<reference evidence="1" key="3">
    <citation type="submission" date="2010-09" db="EMBL/GenBank/DDBJ databases">
        <title>Annotation of Gaeumannomyces graminis var. tritici R3-111a-1.</title>
        <authorList>
            <consortium name="The Broad Institute Genome Sequencing Platform"/>
            <person name="Ma L.-J."/>
            <person name="Dead R."/>
            <person name="Young S.K."/>
            <person name="Zeng Q."/>
            <person name="Gargeya S."/>
            <person name="Fitzgerald M."/>
            <person name="Haas B."/>
            <person name="Abouelleil A."/>
            <person name="Alvarado L."/>
            <person name="Arachchi H.M."/>
            <person name="Berlin A."/>
            <person name="Brown A."/>
            <person name="Chapman S.B."/>
            <person name="Chen Z."/>
            <person name="Dunbar C."/>
            <person name="Freedman E."/>
            <person name="Gearin G."/>
            <person name="Gellesch M."/>
            <person name="Goldberg J."/>
            <person name="Griggs A."/>
            <person name="Gujja S."/>
            <person name="Heiman D."/>
            <person name="Howarth C."/>
            <person name="Larson L."/>
            <person name="Lui A."/>
            <person name="MacDonald P.J.P."/>
            <person name="Mehta T."/>
            <person name="Montmayeur A."/>
            <person name="Murphy C."/>
            <person name="Neiman D."/>
            <person name="Pearson M."/>
            <person name="Priest M."/>
            <person name="Roberts A."/>
            <person name="Saif S."/>
            <person name="Shea T."/>
            <person name="Shenoy N."/>
            <person name="Sisk P."/>
            <person name="Stolte C."/>
            <person name="Sykes S."/>
            <person name="Yandava C."/>
            <person name="Wortman J."/>
            <person name="Nusbaum C."/>
            <person name="Birren B."/>
        </authorList>
    </citation>
    <scope>NUCLEOTIDE SEQUENCE</scope>
    <source>
        <strain evidence="1">R3-111a-1</strain>
    </source>
</reference>
<dbReference type="Proteomes" id="UP000006039">
    <property type="component" value="Unassembled WGS sequence"/>
</dbReference>
<dbReference type="EnsemblFungi" id="EJT76580">
    <property type="protein sequence ID" value="EJT76580"/>
    <property type="gene ID" value="GGTG_06498"/>
</dbReference>
<reference evidence="2" key="5">
    <citation type="submission" date="2018-04" db="UniProtKB">
        <authorList>
            <consortium name="EnsemblFungi"/>
        </authorList>
    </citation>
    <scope>IDENTIFICATION</scope>
    <source>
        <strain evidence="2">R3-111a-1</strain>
    </source>
</reference>
<gene>
    <name evidence="2" type="primary">20346956</name>
    <name evidence="1" type="ORF">GGTG_06498</name>
</gene>
<dbReference type="VEuPathDB" id="FungiDB:GGTG_06498"/>
<accession>J3NYZ7</accession>
<sequence>MSTAAPLVSWLGSASARAGGLGVWAKLSEAYIKILYRPWWQRVWVLQELLLAKKVTPLYGPHSIDWELFRMCLFRTISLLKHFVFFSSRDPHTRINRMSRLLNTLV</sequence>
<proteinExistence type="predicted"/>
<dbReference type="RefSeq" id="XP_009222580.1">
    <property type="nucleotide sequence ID" value="XM_009224316.1"/>
</dbReference>
<dbReference type="PANTHER" id="PTHR24148">
    <property type="entry name" value="ANKYRIN REPEAT DOMAIN-CONTAINING PROTEIN 39 HOMOLOG-RELATED"/>
    <property type="match status" value="1"/>
</dbReference>
<evidence type="ECO:0000313" key="3">
    <source>
        <dbReference type="Proteomes" id="UP000006039"/>
    </source>
</evidence>
<reference evidence="2" key="4">
    <citation type="journal article" date="2015" name="G3 (Bethesda)">
        <title>Genome sequences of three phytopathogenic species of the Magnaporthaceae family of fungi.</title>
        <authorList>
            <person name="Okagaki L.H."/>
            <person name="Nunes C.C."/>
            <person name="Sailsbery J."/>
            <person name="Clay B."/>
            <person name="Brown D."/>
            <person name="John T."/>
            <person name="Oh Y."/>
            <person name="Young N."/>
            <person name="Fitzgerald M."/>
            <person name="Haas B.J."/>
            <person name="Zeng Q."/>
            <person name="Young S."/>
            <person name="Adiconis X."/>
            <person name="Fan L."/>
            <person name="Levin J.Z."/>
            <person name="Mitchell T.K."/>
            <person name="Okubara P.A."/>
            <person name="Farman M.L."/>
            <person name="Kohn L.M."/>
            <person name="Birren B."/>
            <person name="Ma L.-J."/>
            <person name="Dean R.A."/>
        </authorList>
    </citation>
    <scope>NUCLEOTIDE SEQUENCE</scope>
    <source>
        <strain evidence="2">R3-111a-1</strain>
    </source>
</reference>
<dbReference type="OrthoDB" id="5571888at2759"/>
<reference evidence="1" key="2">
    <citation type="submission" date="2010-07" db="EMBL/GenBank/DDBJ databases">
        <authorList>
            <consortium name="The Broad Institute Genome Sequencing Platform"/>
            <consortium name="Broad Institute Genome Sequencing Center for Infectious Disease"/>
            <person name="Ma L.-J."/>
            <person name="Dead R."/>
            <person name="Young S."/>
            <person name="Zeng Q."/>
            <person name="Koehrsen M."/>
            <person name="Alvarado L."/>
            <person name="Berlin A."/>
            <person name="Chapman S.B."/>
            <person name="Chen Z."/>
            <person name="Freedman E."/>
            <person name="Gellesch M."/>
            <person name="Goldberg J."/>
            <person name="Griggs A."/>
            <person name="Gujja S."/>
            <person name="Heilman E.R."/>
            <person name="Heiman D."/>
            <person name="Hepburn T."/>
            <person name="Howarth C."/>
            <person name="Jen D."/>
            <person name="Larson L."/>
            <person name="Mehta T."/>
            <person name="Neiman D."/>
            <person name="Pearson M."/>
            <person name="Roberts A."/>
            <person name="Saif S."/>
            <person name="Shea T."/>
            <person name="Shenoy N."/>
            <person name="Sisk P."/>
            <person name="Stolte C."/>
            <person name="Sykes S."/>
            <person name="Walk T."/>
            <person name="White J."/>
            <person name="Yandava C."/>
            <person name="Haas B."/>
            <person name="Nusbaum C."/>
            <person name="Birren B."/>
        </authorList>
    </citation>
    <scope>NUCLEOTIDE SEQUENCE</scope>
    <source>
        <strain evidence="1">R3-111a-1</strain>
    </source>
</reference>
<dbReference type="AlphaFoldDB" id="J3NYZ7"/>
<protein>
    <recommendedName>
        <fullName evidence="4">Heterokaryon incompatibility domain-containing protein</fullName>
    </recommendedName>
</protein>
<dbReference type="GeneID" id="20346956"/>
<reference evidence="3" key="1">
    <citation type="submission" date="2010-07" db="EMBL/GenBank/DDBJ databases">
        <title>The genome sequence of Gaeumannomyces graminis var. tritici strain R3-111a-1.</title>
        <authorList>
            <consortium name="The Broad Institute Genome Sequencing Platform"/>
            <person name="Ma L.-J."/>
            <person name="Dead R."/>
            <person name="Young S."/>
            <person name="Zeng Q."/>
            <person name="Koehrsen M."/>
            <person name="Alvarado L."/>
            <person name="Berlin A."/>
            <person name="Chapman S.B."/>
            <person name="Chen Z."/>
            <person name="Freedman E."/>
            <person name="Gellesch M."/>
            <person name="Goldberg J."/>
            <person name="Griggs A."/>
            <person name="Gujja S."/>
            <person name="Heilman E.R."/>
            <person name="Heiman D."/>
            <person name="Hepburn T."/>
            <person name="Howarth C."/>
            <person name="Jen D."/>
            <person name="Larson L."/>
            <person name="Mehta T."/>
            <person name="Neiman D."/>
            <person name="Pearson M."/>
            <person name="Roberts A."/>
            <person name="Saif S."/>
            <person name="Shea T."/>
            <person name="Shenoy N."/>
            <person name="Sisk P."/>
            <person name="Stolte C."/>
            <person name="Sykes S."/>
            <person name="Walk T."/>
            <person name="White J."/>
            <person name="Yandava C."/>
            <person name="Haas B."/>
            <person name="Nusbaum C."/>
            <person name="Birren B."/>
        </authorList>
    </citation>
    <scope>NUCLEOTIDE SEQUENCE [LARGE SCALE GENOMIC DNA]</scope>
    <source>
        <strain evidence="3">R3-111a-1</strain>
    </source>
</reference>
<dbReference type="EMBL" id="GL385397">
    <property type="protein sequence ID" value="EJT76580.1"/>
    <property type="molecule type" value="Genomic_DNA"/>
</dbReference>
<evidence type="ECO:0008006" key="4">
    <source>
        <dbReference type="Google" id="ProtNLM"/>
    </source>
</evidence>
<organism evidence="1">
    <name type="scientific">Gaeumannomyces tritici (strain R3-111a-1)</name>
    <name type="common">Wheat and barley take-all root rot fungus</name>
    <name type="synonym">Gaeumannomyces graminis var. tritici</name>
    <dbReference type="NCBI Taxonomy" id="644352"/>
    <lineage>
        <taxon>Eukaryota</taxon>
        <taxon>Fungi</taxon>
        <taxon>Dikarya</taxon>
        <taxon>Ascomycota</taxon>
        <taxon>Pezizomycotina</taxon>
        <taxon>Sordariomycetes</taxon>
        <taxon>Sordariomycetidae</taxon>
        <taxon>Magnaporthales</taxon>
        <taxon>Magnaporthaceae</taxon>
        <taxon>Gaeumannomyces</taxon>
    </lineage>
</organism>
<dbReference type="PANTHER" id="PTHR24148:SF73">
    <property type="entry name" value="HET DOMAIN PROTEIN (AFU_ORTHOLOGUE AFUA_8G01020)"/>
    <property type="match status" value="1"/>
</dbReference>
<keyword evidence="3" id="KW-1185">Reference proteome</keyword>
<dbReference type="InterPro" id="IPR052895">
    <property type="entry name" value="HetReg/Transcr_Mod"/>
</dbReference>
<evidence type="ECO:0000313" key="2">
    <source>
        <dbReference type="EnsemblFungi" id="EJT76580"/>
    </source>
</evidence>
<dbReference type="HOGENOM" id="CLU_2223462_0_0_1"/>
<evidence type="ECO:0000313" key="1">
    <source>
        <dbReference type="EMBL" id="EJT76580.1"/>
    </source>
</evidence>